<dbReference type="InterPro" id="IPR036388">
    <property type="entry name" value="WH-like_DNA-bd_sf"/>
</dbReference>
<dbReference type="GO" id="GO:0003697">
    <property type="term" value="F:single-stranded DNA binding"/>
    <property type="evidence" value="ECO:0007669"/>
    <property type="project" value="UniProtKB-UniRule"/>
</dbReference>
<dbReference type="Gene3D" id="1.10.10.10">
    <property type="entry name" value="Winged helix-like DNA-binding domain superfamily/Winged helix DNA-binding domain"/>
    <property type="match status" value="2"/>
</dbReference>
<accession>A0A0D2CZA7</accession>
<evidence type="ECO:0000313" key="8">
    <source>
        <dbReference type="EMBL" id="KIW28904.1"/>
    </source>
</evidence>
<keyword evidence="2 5" id="KW-0240">DNA-directed RNA polymerase</keyword>
<evidence type="ECO:0000259" key="6">
    <source>
        <dbReference type="Pfam" id="PF08221"/>
    </source>
</evidence>
<comment type="subcellular location">
    <subcellularLocation>
        <location evidence="1 5">Nucleus</location>
    </subcellularLocation>
</comment>
<dbReference type="Pfam" id="PF22536">
    <property type="entry name" value="WHD_POLR3C"/>
    <property type="match status" value="1"/>
</dbReference>
<sequence>MEEFSQLCCRIVEDAYGTFLAQIFRQLTQVGRLSINQVAQKCRLPLRQVKTGMASLIQLRLVYHHTSPEGSSTYQANTSNAYNIMRTGRLIELVEWKFGSAGADIMEHLAVLGFATACELEAHVLGHDDSSRLMDKSRFRALLKHLITSKFILTVREAHFHSPFDSRQDAERYLRGHGLLLQGTAKKIKIDGEAKVDAELEHRLDGNISWPQVLHELEANSSQANILLSVDYSNLILYTRNERVAEVAEKIFGRRTAEVARAACLQLEDIDPRPLKLRLSDNPAGSLQRLDFSQMSHCIASEGRPAMSNGQSNENGWLAGDKLLNGHQDYRANGTSGDHQFIEYQLGLLAEGPFAFLLGDPVTRTWAIDKSKLNNFLWDKEMLRLIDESVSEPALRIVRMLADKGKLDERAMQDVGLLNAKELRKSLAQLQMKGFLELQEVPRDPQRQPKSTTYLYFYDPERVQKIFLDRLYKTMSRLYERLHLERDKISSTLSKVERSDVQGSEEEILSPGELELLLRWRQKECWFMTEIHRIDASVAILRDI</sequence>
<feature type="domain" description="DNA-directed RNA polymerase III subunit RPC3 winged-helix" evidence="7">
    <location>
        <begin position="385"/>
        <end position="457"/>
    </location>
</feature>
<dbReference type="HOGENOM" id="CLU_023294_0_0_1"/>
<name>A0A0D2CZA7_9EURO</name>
<keyword evidence="3 5" id="KW-0804">Transcription</keyword>
<keyword evidence="9" id="KW-1185">Reference proteome</keyword>
<dbReference type="AlphaFoldDB" id="A0A0D2CZA7"/>
<gene>
    <name evidence="8" type="ORF">PV07_04759</name>
</gene>
<dbReference type="STRING" id="569365.A0A0D2CZA7"/>
<dbReference type="OrthoDB" id="272392at2759"/>
<dbReference type="Pfam" id="PF08221">
    <property type="entry name" value="HTH_9"/>
    <property type="match status" value="1"/>
</dbReference>
<evidence type="ECO:0000313" key="9">
    <source>
        <dbReference type="Proteomes" id="UP000054466"/>
    </source>
</evidence>
<comment type="similarity">
    <text evidence="5">Belongs to the RNA polymerase beta chain family.</text>
</comment>
<reference evidence="8 9" key="1">
    <citation type="submission" date="2015-01" db="EMBL/GenBank/DDBJ databases">
        <title>The Genome Sequence of Cladophialophora immunda CBS83496.</title>
        <authorList>
            <consortium name="The Broad Institute Genomics Platform"/>
            <person name="Cuomo C."/>
            <person name="de Hoog S."/>
            <person name="Gorbushina A."/>
            <person name="Stielow B."/>
            <person name="Teixiera M."/>
            <person name="Abouelleil A."/>
            <person name="Chapman S.B."/>
            <person name="Priest M."/>
            <person name="Young S.K."/>
            <person name="Wortman J."/>
            <person name="Nusbaum C."/>
            <person name="Birren B."/>
        </authorList>
    </citation>
    <scope>NUCLEOTIDE SEQUENCE [LARGE SCALE GENOMIC DNA]</scope>
    <source>
        <strain evidence="8 9">CBS 83496</strain>
    </source>
</reference>
<evidence type="ECO:0000256" key="3">
    <source>
        <dbReference type="ARBA" id="ARBA00023163"/>
    </source>
</evidence>
<dbReference type="EMBL" id="KN847042">
    <property type="protein sequence ID" value="KIW28904.1"/>
    <property type="molecule type" value="Genomic_DNA"/>
</dbReference>
<evidence type="ECO:0000256" key="1">
    <source>
        <dbReference type="ARBA" id="ARBA00004123"/>
    </source>
</evidence>
<dbReference type="PANTHER" id="PTHR12949:SF0">
    <property type="entry name" value="DNA-DIRECTED RNA POLYMERASE III SUBUNIT RPC3"/>
    <property type="match status" value="1"/>
</dbReference>
<dbReference type="PANTHER" id="PTHR12949">
    <property type="entry name" value="RNA POLYMERASE III DNA DIRECTED -RELATED"/>
    <property type="match status" value="1"/>
</dbReference>
<dbReference type="InterPro" id="IPR013197">
    <property type="entry name" value="RNA_pol_III_RPC82-rel_HTH"/>
</dbReference>
<dbReference type="GeneID" id="27343953"/>
<keyword evidence="4 5" id="KW-0539">Nucleus</keyword>
<evidence type="ECO:0000259" key="7">
    <source>
        <dbReference type="Pfam" id="PF22536"/>
    </source>
</evidence>
<dbReference type="Proteomes" id="UP000054466">
    <property type="component" value="Unassembled WGS sequence"/>
</dbReference>
<evidence type="ECO:0000256" key="2">
    <source>
        <dbReference type="ARBA" id="ARBA00022478"/>
    </source>
</evidence>
<organism evidence="8 9">
    <name type="scientific">Cladophialophora immunda</name>
    <dbReference type="NCBI Taxonomy" id="569365"/>
    <lineage>
        <taxon>Eukaryota</taxon>
        <taxon>Fungi</taxon>
        <taxon>Dikarya</taxon>
        <taxon>Ascomycota</taxon>
        <taxon>Pezizomycotina</taxon>
        <taxon>Eurotiomycetes</taxon>
        <taxon>Chaetothyriomycetidae</taxon>
        <taxon>Chaetothyriales</taxon>
        <taxon>Herpotrichiellaceae</taxon>
        <taxon>Cladophialophora</taxon>
    </lineage>
</organism>
<dbReference type="RefSeq" id="XP_016249120.1">
    <property type="nucleotide sequence ID" value="XM_016391601.1"/>
</dbReference>
<evidence type="ECO:0000256" key="5">
    <source>
        <dbReference type="RuleBase" id="RU367076"/>
    </source>
</evidence>
<dbReference type="InterPro" id="IPR055207">
    <property type="entry name" value="POLR3C_WHD"/>
</dbReference>
<feature type="domain" description="RNA polymerase III subunit RPC82-related helix-turn-helix" evidence="6">
    <location>
        <begin position="6"/>
        <end position="65"/>
    </location>
</feature>
<dbReference type="VEuPathDB" id="FungiDB:PV07_04759"/>
<comment type="subunit">
    <text evidence="5">Component of the RNA polymerase III (Pol III) complex consisting of 17 subunits.</text>
</comment>
<dbReference type="InterPro" id="IPR039748">
    <property type="entry name" value="RPC3"/>
</dbReference>
<evidence type="ECO:0000256" key="4">
    <source>
        <dbReference type="ARBA" id="ARBA00023242"/>
    </source>
</evidence>
<dbReference type="GO" id="GO:0005666">
    <property type="term" value="C:RNA polymerase III complex"/>
    <property type="evidence" value="ECO:0007669"/>
    <property type="project" value="UniProtKB-UniRule"/>
</dbReference>
<comment type="function">
    <text evidence="5">DNA-dependent RNA polymerase catalyzes the transcription of DNA into RNA using the four ribonucleoside triphosphates as substrates. Specific core component of RNA polymerase III which synthesizes small RNAs, such as 5S rRNA and tRNAs.</text>
</comment>
<proteinExistence type="inferred from homology"/>
<protein>
    <recommendedName>
        <fullName evidence="5">DNA-directed RNA polymerase III subunit RPC3</fullName>
        <shortName evidence="5">RNA polymerase III subunit C3</shortName>
    </recommendedName>
</protein>